<name>A0A7S5QZJ4_9CAUD</name>
<protein>
    <submittedName>
        <fullName evidence="1">Uncharacterized protein</fullName>
    </submittedName>
</protein>
<organism evidence="1 2">
    <name type="scientific">Rhizobium phage RHph_Y3_43</name>
    <dbReference type="NCBI Taxonomy" id="2509778"/>
    <lineage>
        <taxon>Viruses</taxon>
        <taxon>Duplodnaviria</taxon>
        <taxon>Heunggongvirae</taxon>
        <taxon>Uroviricota</taxon>
        <taxon>Caudoviricetes</taxon>
        <taxon>Kleczkowskavirus</taxon>
        <taxon>Kleczkowskavirus RHEph4</taxon>
    </lineage>
</organism>
<dbReference type="Proteomes" id="UP000649522">
    <property type="component" value="Segment"/>
</dbReference>
<gene>
    <name evidence="1" type="ORF">EVB73_021</name>
</gene>
<proteinExistence type="predicted"/>
<accession>A0A7S5QZJ4</accession>
<evidence type="ECO:0000313" key="1">
    <source>
        <dbReference type="EMBL" id="QIG68957.1"/>
    </source>
</evidence>
<evidence type="ECO:0000313" key="2">
    <source>
        <dbReference type="Proteomes" id="UP000649522"/>
    </source>
</evidence>
<dbReference type="EMBL" id="MN988501">
    <property type="protein sequence ID" value="QIG68957.1"/>
    <property type="molecule type" value="Genomic_DNA"/>
</dbReference>
<sequence length="548" mass="58785">MGSLGSALTQKLVKKLAATLVAAAATHPTWVPNVNRYMPAATGIHWSQSFTQTYASGLNYQCSKLYFGSPDYPTSDFLIPYLGFGLTDGGNAPQETINGNTNIVLDEAWFLHPNGTEYPIKFGGNTGVTITFASGVAFGQTPADMPPVPAWSVYGIRTIWHGAVGSTYIGGYRAQRHRGEKYWAAGDLASIQALATANGASTADRDPDARYNAVGNVSLSQPLAYGPAQIFAKGWDGRPVALILSDSLSERQEIAASADDRRNMGILSRWLDQRDATWGSTPHMFMGLPGAKSANELNTSALLRWNSFLDVVKTTYNAGLDAWTFVLDQSGRNDNNTVAATWLSAKTALPGTRVKNRYGAGTRIVGMTILPTVTSSDSGRTVAAYGLPDSRWDVVSGALKTVNDGIKASSVYSAVIDLQAAFMSDSDPSKPAAAENFPLGNVIGHPGNQDGVTNWDTIRLPSTVLLGARVMFEYQPATWASRTLIDKTDLGDGTANYKVAEVFPTNVQDNATLLGHAYTAADFIHPALYAILRTVSRIPQSEKSKFYA</sequence>
<reference evidence="1" key="1">
    <citation type="submission" date="2020-01" db="EMBL/GenBank/DDBJ databases">
        <title>Patterns of diversity and host range of bacteriophage communities associated with bean-nodulatin bacteria.</title>
        <authorList>
            <person name="Vann Cauwenberghe J."/>
            <person name="Santamaria R.I."/>
            <person name="Bustos P."/>
            <person name="Juarez S."/>
            <person name="Gonzalez V."/>
        </authorList>
    </citation>
    <scope>NUCLEOTIDE SEQUENCE</scope>
</reference>